<proteinExistence type="predicted"/>
<dbReference type="Gene3D" id="3.90.470.20">
    <property type="entry name" value="4'-phosphopantetheinyl transferase domain"/>
    <property type="match status" value="2"/>
</dbReference>
<evidence type="ECO:0000313" key="3">
    <source>
        <dbReference type="EMBL" id="MBS2210554.1"/>
    </source>
</evidence>
<gene>
    <name evidence="3" type="ORF">KEM09_04030</name>
</gene>
<dbReference type="SUPFAM" id="SSF56214">
    <property type="entry name" value="4'-phosphopantetheinyl transferase"/>
    <property type="match status" value="2"/>
</dbReference>
<organism evidence="3 4">
    <name type="scientific">Carboxylicivirga mesophila</name>
    <dbReference type="NCBI Taxonomy" id="1166478"/>
    <lineage>
        <taxon>Bacteria</taxon>
        <taxon>Pseudomonadati</taxon>
        <taxon>Bacteroidota</taxon>
        <taxon>Bacteroidia</taxon>
        <taxon>Marinilabiliales</taxon>
        <taxon>Marinilabiliaceae</taxon>
        <taxon>Carboxylicivirga</taxon>
    </lineage>
</organism>
<comment type="caution">
    <text evidence="3">The sequence shown here is derived from an EMBL/GenBank/DDBJ whole genome shotgun (WGS) entry which is preliminary data.</text>
</comment>
<dbReference type="GO" id="GO:0016740">
    <property type="term" value="F:transferase activity"/>
    <property type="evidence" value="ECO:0007669"/>
    <property type="project" value="UniProtKB-KW"/>
</dbReference>
<name>A0ABS5K6C7_9BACT</name>
<dbReference type="Pfam" id="PF01648">
    <property type="entry name" value="ACPS"/>
    <property type="match status" value="1"/>
</dbReference>
<keyword evidence="1 3" id="KW-0808">Transferase</keyword>
<evidence type="ECO:0000256" key="1">
    <source>
        <dbReference type="ARBA" id="ARBA00022679"/>
    </source>
</evidence>
<evidence type="ECO:0000259" key="2">
    <source>
        <dbReference type="Pfam" id="PF01648"/>
    </source>
</evidence>
<feature type="domain" description="4'-phosphopantetheinyl transferase" evidence="2">
    <location>
        <begin position="106"/>
        <end position="201"/>
    </location>
</feature>
<dbReference type="Proteomes" id="UP000721861">
    <property type="component" value="Unassembled WGS sequence"/>
</dbReference>
<dbReference type="RefSeq" id="WP_212225848.1">
    <property type="nucleotide sequence ID" value="NZ_JAGUCN010000003.1"/>
</dbReference>
<dbReference type="EMBL" id="JAGUCN010000003">
    <property type="protein sequence ID" value="MBS2210554.1"/>
    <property type="molecule type" value="Genomic_DNA"/>
</dbReference>
<accession>A0ABS5K6C7</accession>
<evidence type="ECO:0000313" key="4">
    <source>
        <dbReference type="Proteomes" id="UP000721861"/>
    </source>
</evidence>
<protein>
    <submittedName>
        <fullName evidence="3">4'-phosphopantetheinyl transferase superfamily protein</fullName>
    </submittedName>
</protein>
<reference evidence="3 4" key="1">
    <citation type="journal article" date="2014" name="Int. J. Syst. Evol. Microbiol.">
        <title>Carboxylicivirga gen. nov. in the family Marinilabiliaceae with two novel species, Carboxylicivirga mesophila sp. nov. and Carboxylicivirga taeanensis sp. nov., and reclassification of Cytophaga fermentans as Saccharicrinis fermentans gen. nov., comb. nov.</title>
        <authorList>
            <person name="Yang S.H."/>
            <person name="Seo H.S."/>
            <person name="Woo J.H."/>
            <person name="Oh H.M."/>
            <person name="Jang H."/>
            <person name="Lee J.H."/>
            <person name="Kim S.J."/>
            <person name="Kwon K.K."/>
        </authorList>
    </citation>
    <scope>NUCLEOTIDE SEQUENCE [LARGE SCALE GENOMIC DNA]</scope>
    <source>
        <strain evidence="3 4">JCM 18290</strain>
    </source>
</reference>
<dbReference type="InterPro" id="IPR037143">
    <property type="entry name" value="4-PPantetheinyl_Trfase_dom_sf"/>
</dbReference>
<sequence>MPFEKRIDISAHHKVAIWKIDERVEQLKCLLGVSAKDEAVVNAFRLDKRKQEWLASRLLLKELLGFYPELIYVENGKPTLTNGASYISISHTDGYAAVSISDKPTAIDIEKCQARVEKVANRFVHADEASYIEENKKLNYLTLLWSAKEALYKYYNVYGVIFKEQFKIHPFQLSTEGGLLCDFVNQNTLSKLQLAYLANEAYTLVYC</sequence>
<keyword evidence="4" id="KW-1185">Reference proteome</keyword>
<dbReference type="InterPro" id="IPR008278">
    <property type="entry name" value="4-PPantetheinyl_Trfase_dom"/>
</dbReference>